<sequence length="301" mass="31843">MTATSTRRIAAIGECMIELAAAGEGLYRKGFAGDTFNTAWYLRRELGADWRVAYLTALGTDTTSDEMLAFFAEADIETDLVRRIDGAMPGLYMIHLDGAERSFSYWRDTSAAKQLAADPGHLEAAFADGDAFYFSGITLAILPATDRNALLEKLGAAKAAGKAVAFDPNIRPRLWPDPAELRRAIEAAAGVSTICLPSFPDEEAAFGDASPAETAERYLGLGAGEVVVKDGPEPALVADADTRQQVAAETVTQPLDTTGAGDSFSAAYLAARLGGLPPVEAARKGHALAAQVVQHYGALMR</sequence>
<comment type="similarity">
    <text evidence="1">Belongs to the carbohydrate kinase PfkB family.</text>
</comment>
<dbReference type="Pfam" id="PF00294">
    <property type="entry name" value="PfkB"/>
    <property type="match status" value="1"/>
</dbReference>
<dbReference type="GO" id="GO:0042840">
    <property type="term" value="P:D-glucuronate catabolic process"/>
    <property type="evidence" value="ECO:0007669"/>
    <property type="project" value="TreeGrafter"/>
</dbReference>
<dbReference type="GO" id="GO:0008673">
    <property type="term" value="F:2-dehydro-3-deoxygluconokinase activity"/>
    <property type="evidence" value="ECO:0007669"/>
    <property type="project" value="TreeGrafter"/>
</dbReference>
<dbReference type="PANTHER" id="PTHR43085">
    <property type="entry name" value="HEXOKINASE FAMILY MEMBER"/>
    <property type="match status" value="1"/>
</dbReference>
<dbReference type="InterPro" id="IPR011611">
    <property type="entry name" value="PfkB_dom"/>
</dbReference>
<dbReference type="PROSITE" id="PS00584">
    <property type="entry name" value="PFKB_KINASES_2"/>
    <property type="match status" value="1"/>
</dbReference>
<dbReference type="Gene3D" id="3.40.1190.20">
    <property type="match status" value="1"/>
</dbReference>
<dbReference type="EMBL" id="LAZR01000423">
    <property type="protein sequence ID" value="KKN69542.1"/>
    <property type="molecule type" value="Genomic_DNA"/>
</dbReference>
<evidence type="ECO:0000256" key="2">
    <source>
        <dbReference type="ARBA" id="ARBA00022679"/>
    </source>
</evidence>
<dbReference type="SUPFAM" id="SSF53613">
    <property type="entry name" value="Ribokinase-like"/>
    <property type="match status" value="1"/>
</dbReference>
<evidence type="ECO:0000256" key="3">
    <source>
        <dbReference type="ARBA" id="ARBA00022777"/>
    </source>
</evidence>
<keyword evidence="3" id="KW-0418">Kinase</keyword>
<dbReference type="InterPro" id="IPR002173">
    <property type="entry name" value="Carboh/pur_kinase_PfkB_CS"/>
</dbReference>
<organism evidence="5">
    <name type="scientific">marine sediment metagenome</name>
    <dbReference type="NCBI Taxonomy" id="412755"/>
    <lineage>
        <taxon>unclassified sequences</taxon>
        <taxon>metagenomes</taxon>
        <taxon>ecological metagenomes</taxon>
    </lineage>
</organism>
<evidence type="ECO:0000313" key="5">
    <source>
        <dbReference type="EMBL" id="KKN69542.1"/>
    </source>
</evidence>
<gene>
    <name evidence="5" type="ORF">LCGC14_0439620</name>
</gene>
<dbReference type="GO" id="GO:0019698">
    <property type="term" value="P:D-galacturonate catabolic process"/>
    <property type="evidence" value="ECO:0007669"/>
    <property type="project" value="TreeGrafter"/>
</dbReference>
<dbReference type="GO" id="GO:0005829">
    <property type="term" value="C:cytosol"/>
    <property type="evidence" value="ECO:0007669"/>
    <property type="project" value="TreeGrafter"/>
</dbReference>
<dbReference type="PANTHER" id="PTHR43085:SF15">
    <property type="entry name" value="2-DEHYDRO-3-DEOXYGLUCONOKINASE"/>
    <property type="match status" value="1"/>
</dbReference>
<dbReference type="InterPro" id="IPR029056">
    <property type="entry name" value="Ribokinase-like"/>
</dbReference>
<dbReference type="GO" id="GO:0006974">
    <property type="term" value="P:DNA damage response"/>
    <property type="evidence" value="ECO:0007669"/>
    <property type="project" value="TreeGrafter"/>
</dbReference>
<accession>A0A0F9T3T4</accession>
<dbReference type="CDD" id="cd01166">
    <property type="entry name" value="KdgK"/>
    <property type="match status" value="1"/>
</dbReference>
<comment type="caution">
    <text evidence="5">The sequence shown here is derived from an EMBL/GenBank/DDBJ whole genome shotgun (WGS) entry which is preliminary data.</text>
</comment>
<proteinExistence type="inferred from homology"/>
<evidence type="ECO:0000256" key="1">
    <source>
        <dbReference type="ARBA" id="ARBA00010688"/>
    </source>
</evidence>
<keyword evidence="2" id="KW-0808">Transferase</keyword>
<evidence type="ECO:0000259" key="4">
    <source>
        <dbReference type="Pfam" id="PF00294"/>
    </source>
</evidence>
<dbReference type="AlphaFoldDB" id="A0A0F9T3T4"/>
<dbReference type="InterPro" id="IPR050306">
    <property type="entry name" value="PfkB_Carbo_kinase"/>
</dbReference>
<reference evidence="5" key="1">
    <citation type="journal article" date="2015" name="Nature">
        <title>Complex archaea that bridge the gap between prokaryotes and eukaryotes.</title>
        <authorList>
            <person name="Spang A."/>
            <person name="Saw J.H."/>
            <person name="Jorgensen S.L."/>
            <person name="Zaremba-Niedzwiedzka K."/>
            <person name="Martijn J."/>
            <person name="Lind A.E."/>
            <person name="van Eijk R."/>
            <person name="Schleper C."/>
            <person name="Guy L."/>
            <person name="Ettema T.J."/>
        </authorList>
    </citation>
    <scope>NUCLEOTIDE SEQUENCE</scope>
</reference>
<feature type="domain" description="Carbohydrate kinase PfkB" evidence="4">
    <location>
        <begin position="8"/>
        <end position="298"/>
    </location>
</feature>
<protein>
    <recommendedName>
        <fullName evidence="4">Carbohydrate kinase PfkB domain-containing protein</fullName>
    </recommendedName>
</protein>
<name>A0A0F9T3T4_9ZZZZ</name>